<comment type="caution">
    <text evidence="1">The sequence shown here is derived from an EMBL/GenBank/DDBJ whole genome shotgun (WGS) entry which is preliminary data.</text>
</comment>
<sequence>MLFTFALVLILVWVWGTATSVTFGGFIHLALVLAMTVILARMFQPRRRGR</sequence>
<dbReference type="EMBL" id="QFQP01000040">
    <property type="protein sequence ID" value="PZR06020.1"/>
    <property type="molecule type" value="Genomic_DNA"/>
</dbReference>
<evidence type="ECO:0000313" key="1">
    <source>
        <dbReference type="EMBL" id="PZR06020.1"/>
    </source>
</evidence>
<protein>
    <submittedName>
        <fullName evidence="1">Lmo0937 family membrane protein</fullName>
    </submittedName>
</protein>
<dbReference type="InterPro" id="IPR043727">
    <property type="entry name" value="Lmo0937-like"/>
</dbReference>
<organism evidence="1 2">
    <name type="scientific">Archangium gephyra</name>
    <dbReference type="NCBI Taxonomy" id="48"/>
    <lineage>
        <taxon>Bacteria</taxon>
        <taxon>Pseudomonadati</taxon>
        <taxon>Myxococcota</taxon>
        <taxon>Myxococcia</taxon>
        <taxon>Myxococcales</taxon>
        <taxon>Cystobacterineae</taxon>
        <taxon>Archangiaceae</taxon>
        <taxon>Archangium</taxon>
    </lineage>
</organism>
<dbReference type="NCBIfam" id="NF033488">
    <property type="entry name" value="lmo0937_fam_TM"/>
    <property type="match status" value="1"/>
</dbReference>
<dbReference type="AlphaFoldDB" id="A0A2W5ST80"/>
<gene>
    <name evidence="1" type="ORF">DI536_30815</name>
</gene>
<dbReference type="Proteomes" id="UP000249061">
    <property type="component" value="Unassembled WGS sequence"/>
</dbReference>
<evidence type="ECO:0000313" key="2">
    <source>
        <dbReference type="Proteomes" id="UP000249061"/>
    </source>
</evidence>
<proteinExistence type="predicted"/>
<dbReference type="Pfam" id="PF18919">
    <property type="entry name" value="DUF5670"/>
    <property type="match status" value="1"/>
</dbReference>
<name>A0A2W5ST80_9BACT</name>
<accession>A0A2W5ST80</accession>
<reference evidence="1 2" key="1">
    <citation type="submission" date="2017-08" db="EMBL/GenBank/DDBJ databases">
        <title>Infants hospitalized years apart are colonized by the same room-sourced microbial strains.</title>
        <authorList>
            <person name="Brooks B."/>
            <person name="Olm M.R."/>
            <person name="Firek B.A."/>
            <person name="Baker R."/>
            <person name="Thomas B.C."/>
            <person name="Morowitz M.J."/>
            <person name="Banfield J.F."/>
        </authorList>
    </citation>
    <scope>NUCLEOTIDE SEQUENCE [LARGE SCALE GENOMIC DNA]</scope>
    <source>
        <strain evidence="1">S2_003_000_R2_14</strain>
    </source>
</reference>